<dbReference type="EMBL" id="SADE01000004">
    <property type="protein sequence ID" value="RVU34001.1"/>
    <property type="molecule type" value="Genomic_DNA"/>
</dbReference>
<sequence length="292" mass="32552">MEHVDIGSIAVHCVHETAGPLLHAQKFFPAMTDEMFAAAQRDLPLGNLTADGEIILSFHSYLVRTERYNILVDACCGNDKVRPHRPAFSNLNTNYMETLAAAGCGPEDIDFVMCTHLHWDHVGWNTKLLNGEWVPTFPNAKYVMSRKEYEYWDKLYASNPENVHRVAFEDSVQPLMRAERAVLVEDDFDFDTGIWLEPCIGHTPGQMVMNIASGDKAGVMTGDVIHHRIQLAEPQLSCVADTDQDMSRQSRMALLEKHADTGNLIFPAHFPAPTFGSITSNANGKGFVFSAD</sequence>
<dbReference type="RefSeq" id="WP_127768031.1">
    <property type="nucleotide sequence ID" value="NZ_SADE01000004.1"/>
</dbReference>
<keyword evidence="3 6" id="KW-0378">Hydrolase</keyword>
<evidence type="ECO:0000259" key="5">
    <source>
        <dbReference type="SMART" id="SM00849"/>
    </source>
</evidence>
<reference evidence="7" key="1">
    <citation type="submission" date="2019-01" db="EMBL/GenBank/DDBJ databases">
        <title>Gri0909 isolated from a small marine red alga.</title>
        <authorList>
            <person name="Kim J."/>
            <person name="Jeong S.E."/>
            <person name="Jeon C.O."/>
        </authorList>
    </citation>
    <scope>NUCLEOTIDE SEQUENCE [LARGE SCALE GENOMIC DNA]</scope>
    <source>
        <strain evidence="7">Gri0909</strain>
    </source>
</reference>
<dbReference type="Pfam" id="PF00753">
    <property type="entry name" value="Lactamase_B"/>
    <property type="match status" value="1"/>
</dbReference>
<evidence type="ECO:0000256" key="2">
    <source>
        <dbReference type="ARBA" id="ARBA00022723"/>
    </source>
</evidence>
<keyword evidence="7" id="KW-1185">Reference proteome</keyword>
<dbReference type="GO" id="GO:0046872">
    <property type="term" value="F:metal ion binding"/>
    <property type="evidence" value="ECO:0007669"/>
    <property type="project" value="UniProtKB-KW"/>
</dbReference>
<dbReference type="InterPro" id="IPR001279">
    <property type="entry name" value="Metallo-B-lactamas"/>
</dbReference>
<keyword evidence="2" id="KW-0479">Metal-binding</keyword>
<evidence type="ECO:0000313" key="6">
    <source>
        <dbReference type="EMBL" id="RVU34001.1"/>
    </source>
</evidence>
<keyword evidence="4" id="KW-0862">Zinc</keyword>
<dbReference type="Proteomes" id="UP000287447">
    <property type="component" value="Unassembled WGS sequence"/>
</dbReference>
<accession>A0A3S2W2B0</accession>
<evidence type="ECO:0000256" key="4">
    <source>
        <dbReference type="ARBA" id="ARBA00022833"/>
    </source>
</evidence>
<feature type="domain" description="Metallo-beta-lactamase" evidence="5">
    <location>
        <begin position="57"/>
        <end position="269"/>
    </location>
</feature>
<evidence type="ECO:0000313" key="7">
    <source>
        <dbReference type="Proteomes" id="UP000287447"/>
    </source>
</evidence>
<dbReference type="InterPro" id="IPR051013">
    <property type="entry name" value="MBL_superfamily_lactonases"/>
</dbReference>
<dbReference type="InterPro" id="IPR036866">
    <property type="entry name" value="RibonucZ/Hydroxyglut_hydro"/>
</dbReference>
<dbReference type="OrthoDB" id="9773738at2"/>
<name>A0A3S2W2B0_9PROT</name>
<evidence type="ECO:0000256" key="1">
    <source>
        <dbReference type="ARBA" id="ARBA00007749"/>
    </source>
</evidence>
<dbReference type="SUPFAM" id="SSF56281">
    <property type="entry name" value="Metallo-hydrolase/oxidoreductase"/>
    <property type="match status" value="1"/>
</dbReference>
<comment type="caution">
    <text evidence="6">The sequence shown here is derived from an EMBL/GenBank/DDBJ whole genome shotgun (WGS) entry which is preliminary data.</text>
</comment>
<comment type="similarity">
    <text evidence="1">Belongs to the metallo-beta-lactamase superfamily.</text>
</comment>
<evidence type="ECO:0000256" key="3">
    <source>
        <dbReference type="ARBA" id="ARBA00022801"/>
    </source>
</evidence>
<dbReference type="PANTHER" id="PTHR42978:SF6">
    <property type="entry name" value="QUORUM-QUENCHING LACTONASE YTNP-RELATED"/>
    <property type="match status" value="1"/>
</dbReference>
<dbReference type="Gene3D" id="3.60.15.10">
    <property type="entry name" value="Ribonuclease Z/Hydroxyacylglutathione hydrolase-like"/>
    <property type="match status" value="1"/>
</dbReference>
<dbReference type="AlphaFoldDB" id="A0A3S2W2B0"/>
<proteinExistence type="inferred from homology"/>
<dbReference type="CDD" id="cd16277">
    <property type="entry name" value="metallo-hydrolase-like_MBL-fold"/>
    <property type="match status" value="1"/>
</dbReference>
<gene>
    <name evidence="6" type="ORF">EOI86_23040</name>
</gene>
<dbReference type="SMART" id="SM00849">
    <property type="entry name" value="Lactamase_B"/>
    <property type="match status" value="1"/>
</dbReference>
<protein>
    <submittedName>
        <fullName evidence="6">MBL fold metallo-hydrolase</fullName>
    </submittedName>
</protein>
<organism evidence="6 7">
    <name type="scientific">Hwanghaeella grinnelliae</name>
    <dbReference type="NCBI Taxonomy" id="2500179"/>
    <lineage>
        <taxon>Bacteria</taxon>
        <taxon>Pseudomonadati</taxon>
        <taxon>Pseudomonadota</taxon>
        <taxon>Alphaproteobacteria</taxon>
        <taxon>Rhodospirillales</taxon>
        <taxon>Rhodospirillaceae</taxon>
        <taxon>Hwanghaeella</taxon>
    </lineage>
</organism>
<dbReference type="PANTHER" id="PTHR42978">
    <property type="entry name" value="QUORUM-QUENCHING LACTONASE YTNP-RELATED-RELATED"/>
    <property type="match status" value="1"/>
</dbReference>
<dbReference type="GO" id="GO:0016787">
    <property type="term" value="F:hydrolase activity"/>
    <property type="evidence" value="ECO:0007669"/>
    <property type="project" value="UniProtKB-KW"/>
</dbReference>